<dbReference type="EMBL" id="JANBPT010002159">
    <property type="protein sequence ID" value="KAJ1903512.1"/>
    <property type="molecule type" value="Genomic_DNA"/>
</dbReference>
<dbReference type="OrthoDB" id="5563412at2759"/>
<organism evidence="1 2">
    <name type="scientific">Tieghemiomyces parasiticus</name>
    <dbReference type="NCBI Taxonomy" id="78921"/>
    <lineage>
        <taxon>Eukaryota</taxon>
        <taxon>Fungi</taxon>
        <taxon>Fungi incertae sedis</taxon>
        <taxon>Zoopagomycota</taxon>
        <taxon>Kickxellomycotina</taxon>
        <taxon>Dimargaritomycetes</taxon>
        <taxon>Dimargaritales</taxon>
        <taxon>Dimargaritaceae</taxon>
        <taxon>Tieghemiomyces</taxon>
    </lineage>
</organism>
<sequence>MPRFIYLLLTDLDCVHLTAPYRQGLVGRLDLLHLTILSTVVDLTNMLLGLYGVHCLRGHLQPGTTAALRGPFPLDLVLLLKSYLTIVTNTAAWQRPHALWHDERFRRTTAELFYELTPHVGSAVVDATLDRSQWSDIRTAYDQLVRTALSFTPAFPLTAEIIAPSVYTSWDASPDALFQRATELLRKECYPPAGSALFRLKSQLLQLQSERSTNGDPTPTGLPVVTLDTVEFYLRLNRILWALSDMAQYHTTLRAVPVDSEAHIWDTDLPDLITRHAATPYPVVMRLAVYCIHFHQFTRFVQIIQWVSANRSYFIQNDYQMRGLSILPGICLIMEKFRAANVDQDALFAQYADPAHAAAAPQALLELLNPEHVTEIRRSAAQTAHTLVVLTSEVREELFAAFRRYLRDPYTLLALMTQYASVAWKATQPTAADLLGSLTLLAAPLKEVVTTI</sequence>
<proteinExistence type="predicted"/>
<protein>
    <submittedName>
        <fullName evidence="1">Uncharacterized protein</fullName>
    </submittedName>
</protein>
<dbReference type="Proteomes" id="UP001150569">
    <property type="component" value="Unassembled WGS sequence"/>
</dbReference>
<accession>A0A9W7ZLI5</accession>
<evidence type="ECO:0000313" key="2">
    <source>
        <dbReference type="Proteomes" id="UP001150569"/>
    </source>
</evidence>
<dbReference type="AlphaFoldDB" id="A0A9W7ZLI5"/>
<evidence type="ECO:0000313" key="1">
    <source>
        <dbReference type="EMBL" id="KAJ1903512.1"/>
    </source>
</evidence>
<gene>
    <name evidence="1" type="ORF">IWQ60_012572</name>
</gene>
<reference evidence="1" key="1">
    <citation type="submission" date="2022-07" db="EMBL/GenBank/DDBJ databases">
        <title>Phylogenomic reconstructions and comparative analyses of Kickxellomycotina fungi.</title>
        <authorList>
            <person name="Reynolds N.K."/>
            <person name="Stajich J.E."/>
            <person name="Barry K."/>
            <person name="Grigoriev I.V."/>
            <person name="Crous P."/>
            <person name="Smith M.E."/>
        </authorList>
    </citation>
    <scope>NUCLEOTIDE SEQUENCE</scope>
    <source>
        <strain evidence="1">RSA 861</strain>
    </source>
</reference>
<name>A0A9W7ZLI5_9FUNG</name>
<comment type="caution">
    <text evidence="1">The sequence shown here is derived from an EMBL/GenBank/DDBJ whole genome shotgun (WGS) entry which is preliminary data.</text>
</comment>
<keyword evidence="2" id="KW-1185">Reference proteome</keyword>
<feature type="non-terminal residue" evidence="1">
    <location>
        <position position="1"/>
    </location>
</feature>